<dbReference type="Proteomes" id="UP000828941">
    <property type="component" value="Chromosome 5"/>
</dbReference>
<sequence>MQCNHPHRGPGIKQAFFRFTAISSLCEATGAEISQVSHAFSKNIKIGSKFLNLSGGFGGSCFQKDILNLVYISECNGLIEETNYWKQVTKVSSSGFAFKKDTCDTRKTRANVCEGLLGDEER</sequence>
<accession>A0ACB9P6F6</accession>
<dbReference type="EMBL" id="CM039430">
    <property type="protein sequence ID" value="KAI4343941.1"/>
    <property type="molecule type" value="Genomic_DNA"/>
</dbReference>
<proteinExistence type="predicted"/>
<reference evidence="1 2" key="1">
    <citation type="journal article" date="2022" name="DNA Res.">
        <title>Chromosomal-level genome assembly of the orchid tree Bauhinia variegata (Leguminosae; Cercidoideae) supports the allotetraploid origin hypothesis of Bauhinia.</title>
        <authorList>
            <person name="Zhong Y."/>
            <person name="Chen Y."/>
            <person name="Zheng D."/>
            <person name="Pang J."/>
            <person name="Liu Y."/>
            <person name="Luo S."/>
            <person name="Meng S."/>
            <person name="Qian L."/>
            <person name="Wei D."/>
            <person name="Dai S."/>
            <person name="Zhou R."/>
        </authorList>
    </citation>
    <scope>NUCLEOTIDE SEQUENCE [LARGE SCALE GENOMIC DNA]</scope>
    <source>
        <strain evidence="1">BV-YZ2020</strain>
    </source>
</reference>
<gene>
    <name evidence="1" type="ORF">L6164_011229</name>
</gene>
<name>A0ACB9P6F6_BAUVA</name>
<protein>
    <submittedName>
        <fullName evidence="1">Uncharacterized protein</fullName>
    </submittedName>
</protein>
<evidence type="ECO:0000313" key="2">
    <source>
        <dbReference type="Proteomes" id="UP000828941"/>
    </source>
</evidence>
<evidence type="ECO:0000313" key="1">
    <source>
        <dbReference type="EMBL" id="KAI4343941.1"/>
    </source>
</evidence>
<comment type="caution">
    <text evidence="1">The sequence shown here is derived from an EMBL/GenBank/DDBJ whole genome shotgun (WGS) entry which is preliminary data.</text>
</comment>
<keyword evidence="2" id="KW-1185">Reference proteome</keyword>
<organism evidence="1 2">
    <name type="scientific">Bauhinia variegata</name>
    <name type="common">Purple orchid tree</name>
    <name type="synonym">Phanera variegata</name>
    <dbReference type="NCBI Taxonomy" id="167791"/>
    <lineage>
        <taxon>Eukaryota</taxon>
        <taxon>Viridiplantae</taxon>
        <taxon>Streptophyta</taxon>
        <taxon>Embryophyta</taxon>
        <taxon>Tracheophyta</taxon>
        <taxon>Spermatophyta</taxon>
        <taxon>Magnoliopsida</taxon>
        <taxon>eudicotyledons</taxon>
        <taxon>Gunneridae</taxon>
        <taxon>Pentapetalae</taxon>
        <taxon>rosids</taxon>
        <taxon>fabids</taxon>
        <taxon>Fabales</taxon>
        <taxon>Fabaceae</taxon>
        <taxon>Cercidoideae</taxon>
        <taxon>Cercideae</taxon>
        <taxon>Bauhiniinae</taxon>
        <taxon>Bauhinia</taxon>
    </lineage>
</organism>